<gene>
    <name evidence="3" type="ORF">PAMC26510_10625</name>
</gene>
<dbReference type="EMBL" id="NBTY01000055">
    <property type="protein sequence ID" value="OTP76850.1"/>
    <property type="molecule type" value="Genomic_DNA"/>
</dbReference>
<sequence length="240" mass="24419">MKALTIAIKSAGLMAIITGAVACAAQAAPTPRDVAPPPVMGNAPPPMDATGPMDSTSAASVTTGVIKQYVINPEGDVDGLLFSDDSLVRFPPNMGANVAAIAAPGDTIRVSGVPEAEGALRAREITNTRNGQSAVEQPPAGNAQRLPPSLRGVSLVRLDASGRVLKVTTAPRGEPDGVLLADGTVIKLTPPGARQFPALLQPGALVAAHGYGTRNRFGQSLQATSFGTPGNLTQLYGRAD</sequence>
<feature type="chain" id="PRO_5012399379" description="Secreted protein" evidence="2">
    <location>
        <begin position="28"/>
        <end position="240"/>
    </location>
</feature>
<reference evidence="3 4" key="1">
    <citation type="submission" date="2017-03" db="EMBL/GenBank/DDBJ databases">
        <title>Genome analysis of strain PAMC 26510.</title>
        <authorList>
            <person name="Oh H.-M."/>
            <person name="Yang J.-A."/>
        </authorList>
    </citation>
    <scope>NUCLEOTIDE SEQUENCE [LARGE SCALE GENOMIC DNA]</scope>
    <source>
        <strain evidence="3 4">PAMC 26510</strain>
    </source>
</reference>
<evidence type="ECO:0000313" key="4">
    <source>
        <dbReference type="Proteomes" id="UP000194546"/>
    </source>
</evidence>
<feature type="signal peptide" evidence="2">
    <location>
        <begin position="1"/>
        <end position="27"/>
    </location>
</feature>
<proteinExistence type="predicted"/>
<accession>A0A242MZJ4</accession>
<dbReference type="AlphaFoldDB" id="A0A242MZJ4"/>
<dbReference type="RefSeq" id="WP_256927624.1">
    <property type="nucleotide sequence ID" value="NZ_NBTY01000055.1"/>
</dbReference>
<organism evidence="3 4">
    <name type="scientific">Caballeronia sordidicola</name>
    <name type="common">Burkholderia sordidicola</name>
    <dbReference type="NCBI Taxonomy" id="196367"/>
    <lineage>
        <taxon>Bacteria</taxon>
        <taxon>Pseudomonadati</taxon>
        <taxon>Pseudomonadota</taxon>
        <taxon>Betaproteobacteria</taxon>
        <taxon>Burkholderiales</taxon>
        <taxon>Burkholderiaceae</taxon>
        <taxon>Caballeronia</taxon>
    </lineage>
</organism>
<evidence type="ECO:0000256" key="2">
    <source>
        <dbReference type="SAM" id="SignalP"/>
    </source>
</evidence>
<feature type="region of interest" description="Disordered" evidence="1">
    <location>
        <begin position="128"/>
        <end position="147"/>
    </location>
</feature>
<protein>
    <recommendedName>
        <fullName evidence="5">Secreted protein</fullName>
    </recommendedName>
</protein>
<dbReference type="Proteomes" id="UP000194546">
    <property type="component" value="Unassembled WGS sequence"/>
</dbReference>
<evidence type="ECO:0000313" key="3">
    <source>
        <dbReference type="EMBL" id="OTP76850.1"/>
    </source>
</evidence>
<comment type="caution">
    <text evidence="3">The sequence shown here is derived from an EMBL/GenBank/DDBJ whole genome shotgun (WGS) entry which is preliminary data.</text>
</comment>
<name>A0A242MZJ4_CABSO</name>
<keyword evidence="2" id="KW-0732">Signal</keyword>
<evidence type="ECO:0000256" key="1">
    <source>
        <dbReference type="SAM" id="MobiDB-lite"/>
    </source>
</evidence>
<evidence type="ECO:0008006" key="5">
    <source>
        <dbReference type="Google" id="ProtNLM"/>
    </source>
</evidence>
<dbReference type="PROSITE" id="PS51257">
    <property type="entry name" value="PROKAR_LIPOPROTEIN"/>
    <property type="match status" value="1"/>
</dbReference>